<dbReference type="AlphaFoldDB" id="A0A8D8Q801"/>
<dbReference type="EMBL" id="HBUF01580493">
    <property type="protein sequence ID" value="CAG6770073.1"/>
    <property type="molecule type" value="Transcribed_RNA"/>
</dbReference>
<dbReference type="EMBL" id="HBUF01580492">
    <property type="protein sequence ID" value="CAG6770070.1"/>
    <property type="molecule type" value="Transcribed_RNA"/>
</dbReference>
<dbReference type="EMBL" id="HBUF01580490">
    <property type="protein sequence ID" value="CAG6770064.1"/>
    <property type="molecule type" value="Transcribed_RNA"/>
</dbReference>
<dbReference type="EMBL" id="HBUF01392549">
    <property type="protein sequence ID" value="CAG6734411.1"/>
    <property type="molecule type" value="Transcribed_RNA"/>
</dbReference>
<dbReference type="EMBL" id="HBUF01580491">
    <property type="protein sequence ID" value="CAG6770067.1"/>
    <property type="molecule type" value="Transcribed_RNA"/>
</dbReference>
<dbReference type="EMBL" id="HBUF01392548">
    <property type="protein sequence ID" value="CAG6734407.1"/>
    <property type="molecule type" value="Transcribed_RNA"/>
</dbReference>
<dbReference type="EMBL" id="HBUF01392550">
    <property type="protein sequence ID" value="CAG6734414.1"/>
    <property type="molecule type" value="Transcribed_RNA"/>
</dbReference>
<dbReference type="EMBL" id="HBUF01240640">
    <property type="protein sequence ID" value="CAG6676840.1"/>
    <property type="molecule type" value="Transcribed_RNA"/>
</dbReference>
<protein>
    <submittedName>
        <fullName evidence="1">Uncharacterized protein</fullName>
    </submittedName>
</protein>
<evidence type="ECO:0000313" key="1">
    <source>
        <dbReference type="EMBL" id="CAG6626859.1"/>
    </source>
</evidence>
<dbReference type="EMBL" id="HBUF01063652">
    <property type="protein sequence ID" value="CAG6626859.1"/>
    <property type="molecule type" value="Transcribed_RNA"/>
</dbReference>
<dbReference type="EMBL" id="HBUF01240639">
    <property type="protein sequence ID" value="CAG6676836.1"/>
    <property type="molecule type" value="Transcribed_RNA"/>
</dbReference>
<sequence length="99" mass="11439">MRMRTLALNLAGKKLLKIQQTLVRMKMTTLRLPIVNEPGTESMPTIQRTVTNHIERIGDLLPSQTEETLVEDFFSIVTLTVMKTWNRLGKIILTLWTMK</sequence>
<accession>A0A8D8Q801</accession>
<name>A0A8D8Q801_9HEMI</name>
<proteinExistence type="predicted"/>
<dbReference type="EMBL" id="HBUF01063650">
    <property type="protein sequence ID" value="CAG6626851.1"/>
    <property type="molecule type" value="Transcribed_RNA"/>
</dbReference>
<dbReference type="EMBL" id="HBUF01392551">
    <property type="protein sequence ID" value="CAG6734417.1"/>
    <property type="molecule type" value="Transcribed_RNA"/>
</dbReference>
<dbReference type="EMBL" id="HBUF01063651">
    <property type="protein sequence ID" value="CAG6626855.1"/>
    <property type="molecule type" value="Transcribed_RNA"/>
</dbReference>
<dbReference type="EMBL" id="HBUF01240642">
    <property type="protein sequence ID" value="CAG6676846.1"/>
    <property type="molecule type" value="Transcribed_RNA"/>
</dbReference>
<dbReference type="EMBL" id="HBUF01240641">
    <property type="protein sequence ID" value="CAG6676843.1"/>
    <property type="molecule type" value="Transcribed_RNA"/>
</dbReference>
<reference evidence="1" key="1">
    <citation type="submission" date="2021-05" db="EMBL/GenBank/DDBJ databases">
        <authorList>
            <person name="Alioto T."/>
            <person name="Alioto T."/>
            <person name="Gomez Garrido J."/>
        </authorList>
    </citation>
    <scope>NUCLEOTIDE SEQUENCE</scope>
</reference>
<organism evidence="1">
    <name type="scientific">Cacopsylla melanoneura</name>
    <dbReference type="NCBI Taxonomy" id="428564"/>
    <lineage>
        <taxon>Eukaryota</taxon>
        <taxon>Metazoa</taxon>
        <taxon>Ecdysozoa</taxon>
        <taxon>Arthropoda</taxon>
        <taxon>Hexapoda</taxon>
        <taxon>Insecta</taxon>
        <taxon>Pterygota</taxon>
        <taxon>Neoptera</taxon>
        <taxon>Paraneoptera</taxon>
        <taxon>Hemiptera</taxon>
        <taxon>Sternorrhyncha</taxon>
        <taxon>Psylloidea</taxon>
        <taxon>Psyllidae</taxon>
        <taxon>Psyllinae</taxon>
        <taxon>Cacopsylla</taxon>
    </lineage>
</organism>